<dbReference type="Gene3D" id="3.40.50.10960">
    <property type="match status" value="1"/>
</dbReference>
<evidence type="ECO:0000256" key="8">
    <source>
        <dbReference type="SAM" id="Phobius"/>
    </source>
</evidence>
<protein>
    <recommendedName>
        <fullName evidence="9">POTRA domain-containing protein</fullName>
    </recommendedName>
</protein>
<evidence type="ECO:0000256" key="1">
    <source>
        <dbReference type="ARBA" id="ARBA00004370"/>
    </source>
</evidence>
<evidence type="ECO:0000256" key="4">
    <source>
        <dbReference type="ARBA" id="ARBA00022692"/>
    </source>
</evidence>
<evidence type="ECO:0000313" key="11">
    <source>
        <dbReference type="Proteomes" id="UP000195305"/>
    </source>
</evidence>
<evidence type="ECO:0000256" key="3">
    <source>
        <dbReference type="ARBA" id="ARBA00022618"/>
    </source>
</evidence>
<keyword evidence="11" id="KW-1185">Reference proteome</keyword>
<dbReference type="Gene3D" id="3.10.20.310">
    <property type="entry name" value="membrane protein fhac"/>
    <property type="match status" value="1"/>
</dbReference>
<keyword evidence="6 8" id="KW-0472">Membrane</keyword>
<comment type="caution">
    <text evidence="10">The sequence shown here is derived from an EMBL/GenBank/DDBJ whole genome shotgun (WGS) entry which is preliminary data.</text>
</comment>
<keyword evidence="5 8" id="KW-1133">Transmembrane helix</keyword>
<dbReference type="OrthoDB" id="1654351at2"/>
<proteinExistence type="predicted"/>
<reference evidence="10 11" key="1">
    <citation type="journal article" date="2018" name="BMC Genomics">
        <title>Whole genome sequencing and function prediction of 133 gut anaerobes isolated from chicken caecum in pure cultures.</title>
        <authorList>
            <person name="Medvecky M."/>
            <person name="Cejkova D."/>
            <person name="Polansky O."/>
            <person name="Karasova D."/>
            <person name="Kubasova T."/>
            <person name="Cizek A."/>
            <person name="Rychlik I."/>
        </authorList>
    </citation>
    <scope>NUCLEOTIDE SEQUENCE [LARGE SCALE GENOMIC DNA]</scope>
    <source>
        <strain evidence="10 11">An13</strain>
    </source>
</reference>
<evidence type="ECO:0000259" key="9">
    <source>
        <dbReference type="PROSITE" id="PS51779"/>
    </source>
</evidence>
<organism evidence="10 11">
    <name type="scientific">Massilimicrobiota timonensis</name>
    <dbReference type="NCBI Taxonomy" id="1776392"/>
    <lineage>
        <taxon>Bacteria</taxon>
        <taxon>Bacillati</taxon>
        <taxon>Bacillota</taxon>
        <taxon>Erysipelotrichia</taxon>
        <taxon>Erysipelotrichales</taxon>
        <taxon>Erysipelotrichaceae</taxon>
        <taxon>Massilimicrobiota</taxon>
    </lineage>
</organism>
<dbReference type="RefSeq" id="WP_087358524.1">
    <property type="nucleotide sequence ID" value="NZ_AP031415.1"/>
</dbReference>
<evidence type="ECO:0000256" key="6">
    <source>
        <dbReference type="ARBA" id="ARBA00023136"/>
    </source>
</evidence>
<name>A0A1Y4SXR1_9FIRM</name>
<dbReference type="AlphaFoldDB" id="A0A1Y4SXR1"/>
<keyword evidence="2" id="KW-1003">Cell membrane</keyword>
<dbReference type="PANTHER" id="PTHR37820">
    <property type="entry name" value="CELL DIVISION PROTEIN DIVIB"/>
    <property type="match status" value="1"/>
</dbReference>
<evidence type="ECO:0000256" key="5">
    <source>
        <dbReference type="ARBA" id="ARBA00022989"/>
    </source>
</evidence>
<dbReference type="InterPro" id="IPR050487">
    <property type="entry name" value="FtsQ_DivIB"/>
</dbReference>
<keyword evidence="4 8" id="KW-0812">Transmembrane</keyword>
<dbReference type="InterPro" id="IPR013685">
    <property type="entry name" value="POTRA_FtsQ_type"/>
</dbReference>
<keyword evidence="7" id="KW-0131">Cell cycle</keyword>
<evidence type="ECO:0000313" key="10">
    <source>
        <dbReference type="EMBL" id="OUQ33722.1"/>
    </source>
</evidence>
<dbReference type="PANTHER" id="PTHR37820:SF1">
    <property type="entry name" value="CELL DIVISION PROTEIN FTSQ"/>
    <property type="match status" value="1"/>
</dbReference>
<dbReference type="Pfam" id="PF08478">
    <property type="entry name" value="POTRA_1"/>
    <property type="match status" value="1"/>
</dbReference>
<feature type="domain" description="POTRA" evidence="9">
    <location>
        <begin position="53"/>
        <end position="121"/>
    </location>
</feature>
<evidence type="ECO:0000256" key="2">
    <source>
        <dbReference type="ARBA" id="ARBA00022475"/>
    </source>
</evidence>
<feature type="transmembrane region" description="Helical" evidence="8">
    <location>
        <begin position="32"/>
        <end position="50"/>
    </location>
</feature>
<dbReference type="EMBL" id="NFLJ01000025">
    <property type="protein sequence ID" value="OUQ33722.1"/>
    <property type="molecule type" value="Genomic_DNA"/>
</dbReference>
<evidence type="ECO:0000256" key="7">
    <source>
        <dbReference type="ARBA" id="ARBA00023306"/>
    </source>
</evidence>
<dbReference type="PROSITE" id="PS51779">
    <property type="entry name" value="POTRA"/>
    <property type="match status" value="1"/>
</dbReference>
<accession>A0A1Y4SXR1</accession>
<sequence length="255" mass="29721">MAKEQYYFNEHDENQTQLLRKNRKKKKLKRKIKIVIVLLLLLLVAGYFISDYSRVQTIVIEGQQEVSKEEILDTISVHKGDVLLFVNTGHVEDEISQLPFIKKVRVTKSLLGSVRIEIEEAQKVAYCVIGKKTYVIDELGNVSETKDQDLITSLQATPRITQFKDLKLLKQFAKEYVKIPEIVKSQTSDILYDPQKADETRLKFIMDDGKILYLRIEDMADQLNNRYDYVANKEAFKNKCVFSFEGNYVYMKDCE</sequence>
<dbReference type="GO" id="GO:0051301">
    <property type="term" value="P:cell division"/>
    <property type="evidence" value="ECO:0007669"/>
    <property type="project" value="UniProtKB-KW"/>
</dbReference>
<dbReference type="InterPro" id="IPR034746">
    <property type="entry name" value="POTRA"/>
</dbReference>
<dbReference type="Proteomes" id="UP000195305">
    <property type="component" value="Unassembled WGS sequence"/>
</dbReference>
<gene>
    <name evidence="10" type="ORF">B5E75_09005</name>
</gene>
<keyword evidence="3" id="KW-0132">Cell division</keyword>
<dbReference type="GO" id="GO:0005886">
    <property type="term" value="C:plasma membrane"/>
    <property type="evidence" value="ECO:0007669"/>
    <property type="project" value="TreeGrafter"/>
</dbReference>
<comment type="subcellular location">
    <subcellularLocation>
        <location evidence="1">Membrane</location>
    </subcellularLocation>
</comment>